<name>A0A6G3XYJ8_9ACTN</name>
<protein>
    <submittedName>
        <fullName evidence="6">FAD-dependent oxidoreductase</fullName>
    </submittedName>
</protein>
<reference evidence="6" key="1">
    <citation type="submission" date="2020-01" db="EMBL/GenBank/DDBJ databases">
        <title>Insect and environment-associated Actinomycetes.</title>
        <authorList>
            <person name="Currrie C."/>
            <person name="Chevrette M."/>
            <person name="Carlson C."/>
            <person name="Stubbendieck R."/>
            <person name="Wendt-Pienkowski E."/>
        </authorList>
    </citation>
    <scope>NUCLEOTIDE SEQUENCE</scope>
    <source>
        <strain evidence="6">SID7499</strain>
    </source>
</reference>
<keyword evidence="3" id="KW-0274">FAD</keyword>
<dbReference type="AlphaFoldDB" id="A0A6G3XYJ8"/>
<keyword evidence="2" id="KW-0285">Flavoprotein</keyword>
<evidence type="ECO:0000256" key="3">
    <source>
        <dbReference type="ARBA" id="ARBA00022827"/>
    </source>
</evidence>
<dbReference type="SUPFAM" id="SSF51905">
    <property type="entry name" value="FAD/NAD(P)-binding domain"/>
    <property type="match status" value="1"/>
</dbReference>
<dbReference type="InterPro" id="IPR036188">
    <property type="entry name" value="FAD/NAD-bd_sf"/>
</dbReference>
<dbReference type="EMBL" id="JAAGMN010010033">
    <property type="protein sequence ID" value="NEE22876.1"/>
    <property type="molecule type" value="Genomic_DNA"/>
</dbReference>
<gene>
    <name evidence="6" type="ORF">G3M58_92540</name>
</gene>
<comment type="caution">
    <text evidence="6">The sequence shown here is derived from an EMBL/GenBank/DDBJ whole genome shotgun (WGS) entry which is preliminary data.</text>
</comment>
<keyword evidence="5" id="KW-0520">NAD</keyword>
<dbReference type="PANTHER" id="PTHR43706:SF45">
    <property type="entry name" value="NADH DEHYDROGENASE-LIKE PROTEIN RV1812C"/>
    <property type="match status" value="1"/>
</dbReference>
<dbReference type="GO" id="GO:0003954">
    <property type="term" value="F:NADH dehydrogenase activity"/>
    <property type="evidence" value="ECO:0007669"/>
    <property type="project" value="InterPro"/>
</dbReference>
<evidence type="ECO:0000256" key="4">
    <source>
        <dbReference type="ARBA" id="ARBA00023002"/>
    </source>
</evidence>
<sequence>MTYQPFLPEAAAGSISPRHVVVPLRRVLNDCTIVIGEARSIDHAKRTATVTTLATGEDGTGALEIAYDEIVIAPGSVSRTLPVPGLA</sequence>
<dbReference type="InterPro" id="IPR045024">
    <property type="entry name" value="NDH-2"/>
</dbReference>
<feature type="non-terminal residue" evidence="6">
    <location>
        <position position="1"/>
    </location>
</feature>
<dbReference type="Gene3D" id="3.50.50.100">
    <property type="match status" value="1"/>
</dbReference>
<proteinExistence type="inferred from homology"/>
<keyword evidence="4" id="KW-0560">Oxidoreductase</keyword>
<accession>A0A6G3XYJ8</accession>
<feature type="non-terminal residue" evidence="6">
    <location>
        <position position="87"/>
    </location>
</feature>
<comment type="similarity">
    <text evidence="1">Belongs to the NADH dehydrogenase family.</text>
</comment>
<dbReference type="PANTHER" id="PTHR43706">
    <property type="entry name" value="NADH DEHYDROGENASE"/>
    <property type="match status" value="1"/>
</dbReference>
<evidence type="ECO:0000256" key="5">
    <source>
        <dbReference type="ARBA" id="ARBA00023027"/>
    </source>
</evidence>
<evidence type="ECO:0000256" key="1">
    <source>
        <dbReference type="ARBA" id="ARBA00005272"/>
    </source>
</evidence>
<evidence type="ECO:0000256" key="2">
    <source>
        <dbReference type="ARBA" id="ARBA00022630"/>
    </source>
</evidence>
<evidence type="ECO:0000313" key="6">
    <source>
        <dbReference type="EMBL" id="NEE22876.1"/>
    </source>
</evidence>
<organism evidence="6">
    <name type="scientific">Streptomyces sp. SID7499</name>
    <dbReference type="NCBI Taxonomy" id="2706086"/>
    <lineage>
        <taxon>Bacteria</taxon>
        <taxon>Bacillati</taxon>
        <taxon>Actinomycetota</taxon>
        <taxon>Actinomycetes</taxon>
        <taxon>Kitasatosporales</taxon>
        <taxon>Streptomycetaceae</taxon>
        <taxon>Streptomyces</taxon>
    </lineage>
</organism>